<dbReference type="InterPro" id="IPR039901">
    <property type="entry name" value="Kdotransferase"/>
</dbReference>
<dbReference type="RefSeq" id="WP_002641211.1">
    <property type="nucleotide sequence ID" value="NZ_CP019448.1"/>
</dbReference>
<dbReference type="GO" id="GO:0009245">
    <property type="term" value="P:lipid A biosynthetic process"/>
    <property type="evidence" value="ECO:0007669"/>
    <property type="project" value="TreeGrafter"/>
</dbReference>
<dbReference type="InterPro" id="IPR038107">
    <property type="entry name" value="Glycos_transf_N_sf"/>
</dbReference>
<comment type="subcellular location">
    <subcellularLocation>
        <location evidence="9">Cell membrane</location>
    </subcellularLocation>
</comment>
<dbReference type="HOGENOM" id="CLU_036146_2_1_4"/>
<dbReference type="UniPathway" id="UPA00958"/>
<evidence type="ECO:0000256" key="9">
    <source>
        <dbReference type="RuleBase" id="RU365103"/>
    </source>
</evidence>
<evidence type="ECO:0000313" key="12">
    <source>
        <dbReference type="Proteomes" id="UP000017813"/>
    </source>
</evidence>
<accession>V9HME4</accession>
<dbReference type="AlphaFoldDB" id="V9HME4"/>
<evidence type="ECO:0000313" key="11">
    <source>
        <dbReference type="EMBL" id="EFG31894.1"/>
    </source>
</evidence>
<dbReference type="GO" id="GO:0043842">
    <property type="term" value="F:Kdo transferase activity"/>
    <property type="evidence" value="ECO:0007669"/>
    <property type="project" value="UniProtKB-EC"/>
</dbReference>
<comment type="caution">
    <text evidence="11">The sequence shown here is derived from an EMBL/GenBank/DDBJ whole genome shotgun (WGS) entry which is preliminary data.</text>
</comment>
<feature type="active site" description="Proton acceptor" evidence="7">
    <location>
        <position position="61"/>
    </location>
</feature>
<evidence type="ECO:0000256" key="6">
    <source>
        <dbReference type="ARBA" id="ARBA00049183"/>
    </source>
</evidence>
<dbReference type="PANTHER" id="PTHR42755">
    <property type="entry name" value="3-DEOXY-MANNO-OCTULOSONATE CYTIDYLYLTRANSFERASE"/>
    <property type="match status" value="1"/>
</dbReference>
<organism evidence="11 12">
    <name type="scientific">Simonsiella muelleri ATCC 29453</name>
    <dbReference type="NCBI Taxonomy" id="641147"/>
    <lineage>
        <taxon>Bacteria</taxon>
        <taxon>Pseudomonadati</taxon>
        <taxon>Pseudomonadota</taxon>
        <taxon>Betaproteobacteria</taxon>
        <taxon>Neisseriales</taxon>
        <taxon>Neisseriaceae</taxon>
        <taxon>Simonsiella</taxon>
    </lineage>
</organism>
<comment type="pathway">
    <text evidence="1 9">Bacterial outer membrane biogenesis; LPS core biosynthesis.</text>
</comment>
<dbReference type="Proteomes" id="UP000017813">
    <property type="component" value="Unassembled WGS sequence"/>
</dbReference>
<dbReference type="CDD" id="cd01635">
    <property type="entry name" value="Glycosyltransferase_GTB-type"/>
    <property type="match status" value="1"/>
</dbReference>
<dbReference type="InterPro" id="IPR007507">
    <property type="entry name" value="Glycos_transf_N"/>
</dbReference>
<dbReference type="FunFam" id="3.40.50.11720:FF:000001">
    <property type="entry name" value="3-deoxy-D-manno-octulosonic acid transferase"/>
    <property type="match status" value="1"/>
</dbReference>
<keyword evidence="9" id="KW-1003">Cell membrane</keyword>
<dbReference type="eggNOG" id="COG1519">
    <property type="taxonomic scope" value="Bacteria"/>
</dbReference>
<evidence type="ECO:0000256" key="8">
    <source>
        <dbReference type="PIRSR" id="PIRSR639901-2"/>
    </source>
</evidence>
<sequence>MLHKIYNALFCSILKPLIQHYLRKRAQKNPDYLQDWAERFGEPYPNPIQNAIWIHAVSVGETRAAQPLIIELKKYFPDSPLLITQMTPTGRATAQQLYPHAQCRYLPYDNPKWVQQFIREHRPKLGILMETEIWVNLIHACAAENVPLFLANARLSEKSERGYWKIRGLVAPALAKLSGCYAQTIEDAERLEKIGVKNPLICGNTKFDITPSAESTKLANEFRARIGDRRVFLAASTREKDGVDEAQWIVQAWKKIAQSNDLLIIVPRHLERFQAAFDFATQAGLPTQKRSDNQIVQPKTQVWIGDSMGEMFAYYQAADVVFVGGSLVETGCQNVIEPMSCGKPVLFGLSTFNFQAACDWALMAGAAKQLNTAEEVVQTACDWLHHPHLSAPIAQSARDFVAQHHGASAKMAHEIHQIITKIAKDQETS</sequence>
<dbReference type="EMBL" id="ADCY02000006">
    <property type="protein sequence ID" value="EFG31894.1"/>
    <property type="molecule type" value="Genomic_DNA"/>
</dbReference>
<feature type="domain" description="3-deoxy-D-manno-octulosonic-acid transferase N-terminal" evidence="10">
    <location>
        <begin position="35"/>
        <end position="209"/>
    </location>
</feature>
<evidence type="ECO:0000256" key="3">
    <source>
        <dbReference type="ARBA" id="ARBA00019077"/>
    </source>
</evidence>
<evidence type="ECO:0000256" key="7">
    <source>
        <dbReference type="PIRSR" id="PIRSR639901-1"/>
    </source>
</evidence>
<evidence type="ECO:0000256" key="4">
    <source>
        <dbReference type="ARBA" id="ARBA00022679"/>
    </source>
</evidence>
<dbReference type="Pfam" id="PF04413">
    <property type="entry name" value="Glycos_transf_N"/>
    <property type="match status" value="1"/>
</dbReference>
<comment type="catalytic activity">
    <reaction evidence="6 9">
        <text>lipid IVA (E. coli) + CMP-3-deoxy-beta-D-manno-octulosonate = alpha-Kdo-(2-&gt;6)-lipid IVA (E. coli) + CMP + H(+)</text>
        <dbReference type="Rhea" id="RHEA:28066"/>
        <dbReference type="ChEBI" id="CHEBI:15378"/>
        <dbReference type="ChEBI" id="CHEBI:58603"/>
        <dbReference type="ChEBI" id="CHEBI:60364"/>
        <dbReference type="ChEBI" id="CHEBI:60377"/>
        <dbReference type="ChEBI" id="CHEBI:85987"/>
        <dbReference type="EC" id="2.4.99.12"/>
    </reaction>
</comment>
<evidence type="ECO:0000259" key="10">
    <source>
        <dbReference type="Pfam" id="PF04413"/>
    </source>
</evidence>
<feature type="site" description="Transition state stabilizer" evidence="8">
    <location>
        <position position="130"/>
    </location>
</feature>
<reference evidence="11 12" key="1">
    <citation type="submission" date="2010-03" db="EMBL/GenBank/DDBJ databases">
        <authorList>
            <consortium name="The Broad Institute Genome Sequencing Platform"/>
            <person name="Ward D."/>
            <person name="Earl A."/>
            <person name="Feldgarden M."/>
            <person name="Gevers D."/>
            <person name="Young S."/>
            <person name="Zeng Q."/>
            <person name="Koehrsen M."/>
            <person name="Alvarado L."/>
            <person name="Berlin A.M."/>
            <person name="Borenstein D."/>
            <person name="Chapman S.B."/>
            <person name="Chen Z."/>
            <person name="Engels R."/>
            <person name="Freedman E."/>
            <person name="Gellesch M."/>
            <person name="Goldberg J."/>
            <person name="Griggs A."/>
            <person name="Gujja S."/>
            <person name="Heilman E.R."/>
            <person name="Heiman D.I."/>
            <person name="Hepburn T.A."/>
            <person name="Howarth C."/>
            <person name="Jen D."/>
            <person name="Larson L."/>
            <person name="Mehta T."/>
            <person name="Park D."/>
            <person name="Pearson M."/>
            <person name="Richards J."/>
            <person name="Roberts A."/>
            <person name="Saif S."/>
            <person name="Shea T.D."/>
            <person name="Shenoy N."/>
            <person name="Sisk P."/>
            <person name="Stolte C."/>
            <person name="Sykes S.N."/>
            <person name="Walk T."/>
            <person name="White J."/>
            <person name="Yandava C."/>
            <person name="Izard J."/>
            <person name="Baranova O.V."/>
            <person name="Blanton J.M."/>
            <person name="Tanner A.C."/>
            <person name="Dewhirst F."/>
            <person name="Haas B."/>
            <person name="Nusbaum C."/>
            <person name="Birren B."/>
        </authorList>
    </citation>
    <scope>NUCLEOTIDE SEQUENCE [LARGE SCALE GENOMIC DNA]</scope>
    <source>
        <strain evidence="11 12">ATCC 29453</strain>
    </source>
</reference>
<comment type="similarity">
    <text evidence="9">Belongs to the glycosyltransferase group 1 family.</text>
</comment>
<comment type="function">
    <text evidence="9">Involved in lipopolysaccharide (LPS) biosynthesis. Catalyzes the transfer of 3-deoxy-D-manno-octulosonate (Kdo) residue(s) from CMP-Kdo to lipid IV(A), the tetraacyldisaccharide-1,4'-bisphosphate precursor of lipid A.</text>
</comment>
<evidence type="ECO:0000256" key="2">
    <source>
        <dbReference type="ARBA" id="ARBA00012621"/>
    </source>
</evidence>
<dbReference type="EC" id="2.4.99.12" evidence="2 9"/>
<dbReference type="GO" id="GO:0009244">
    <property type="term" value="P:lipopolysaccharide core region biosynthetic process"/>
    <property type="evidence" value="ECO:0007669"/>
    <property type="project" value="UniProtKB-UniRule"/>
</dbReference>
<dbReference type="GO" id="GO:0005886">
    <property type="term" value="C:plasma membrane"/>
    <property type="evidence" value="ECO:0007669"/>
    <property type="project" value="UniProtKB-SubCell"/>
</dbReference>
<dbReference type="Gene3D" id="3.40.50.2000">
    <property type="entry name" value="Glycogen Phosphorylase B"/>
    <property type="match status" value="1"/>
</dbReference>
<dbReference type="OrthoDB" id="9789797at2"/>
<reference evidence="11 12" key="2">
    <citation type="submission" date="2011-10" db="EMBL/GenBank/DDBJ databases">
        <title>The Genome Sequence of Simonsiella muelleri ATCC 29453.</title>
        <authorList>
            <consortium name="The Broad Institute Genome Sequencing Platform"/>
            <consortium name="The Broad Institute Genome Sequencing Center for Infectious Disease"/>
            <person name="Earl A."/>
            <person name="Ward D."/>
            <person name="Feldgarden M."/>
            <person name="Gevers D."/>
            <person name="Izard J."/>
            <person name="Baranova O.V."/>
            <person name="Blanton J.M."/>
            <person name="Tanner A.C."/>
            <person name="Dewhirst F."/>
            <person name="Young S.K."/>
            <person name="Zeng Q."/>
            <person name="Gargeya S."/>
            <person name="Fitzgerald M."/>
            <person name="Haas B."/>
            <person name="Abouelleil A."/>
            <person name="Alvarado L."/>
            <person name="Arachchi H.M."/>
            <person name="Berlin A."/>
            <person name="Brown A."/>
            <person name="Chapman S.B."/>
            <person name="Chen Z."/>
            <person name="Dunbar C."/>
            <person name="Freedman E."/>
            <person name="Gearin G."/>
            <person name="Goldberg J."/>
            <person name="Griggs A."/>
            <person name="Gujja S."/>
            <person name="Heiman D."/>
            <person name="Howarth C."/>
            <person name="Larson L."/>
            <person name="Lui A."/>
            <person name="MacDonald P.J.P."/>
            <person name="Montmayeur A."/>
            <person name="Murphy C."/>
            <person name="Neiman D."/>
            <person name="Pearson M."/>
            <person name="Priest M."/>
            <person name="Roberts A."/>
            <person name="Saif S."/>
            <person name="Shea T."/>
            <person name="Shenoy N."/>
            <person name="Sisk P."/>
            <person name="Stolte C."/>
            <person name="Sykes S."/>
            <person name="Wortman J."/>
            <person name="Nusbaum C."/>
            <person name="Birren B."/>
        </authorList>
    </citation>
    <scope>NUCLEOTIDE SEQUENCE [LARGE SCALE GENOMIC DNA]</scope>
    <source>
        <strain evidence="11 12">ATCC 29453</strain>
    </source>
</reference>
<gene>
    <name evidence="11" type="ORF">HMPREF9021_00296</name>
</gene>
<name>V9HME4_9NEIS</name>
<dbReference type="STRING" id="641147.HMPREF9021_00296"/>
<keyword evidence="9" id="KW-0472">Membrane</keyword>
<keyword evidence="12" id="KW-1185">Reference proteome</keyword>
<evidence type="ECO:0000256" key="1">
    <source>
        <dbReference type="ARBA" id="ARBA00004713"/>
    </source>
</evidence>
<keyword evidence="4 9" id="KW-0808">Transferase</keyword>
<dbReference type="Gene3D" id="3.40.50.11720">
    <property type="entry name" value="3-Deoxy-D-manno-octulosonic-acid transferase, N-terminal domain"/>
    <property type="match status" value="1"/>
</dbReference>
<protein>
    <recommendedName>
        <fullName evidence="3 9">3-deoxy-D-manno-octulosonic acid transferase</fullName>
        <shortName evidence="9">Kdo transferase</shortName>
        <ecNumber evidence="2 9">2.4.99.12</ecNumber>
    </recommendedName>
    <alternativeName>
        <fullName evidence="5 9">Lipid IV(A) 3-deoxy-D-manno-octulosonic acid transferase</fullName>
    </alternativeName>
</protein>
<dbReference type="SUPFAM" id="SSF53756">
    <property type="entry name" value="UDP-Glycosyltransferase/glycogen phosphorylase"/>
    <property type="match status" value="1"/>
</dbReference>
<keyword evidence="9" id="KW-0448">Lipopolysaccharide biosynthesis</keyword>
<evidence type="ECO:0000256" key="5">
    <source>
        <dbReference type="ARBA" id="ARBA00031445"/>
    </source>
</evidence>
<feature type="site" description="Transition state stabilizer" evidence="8">
    <location>
        <position position="206"/>
    </location>
</feature>
<dbReference type="NCBIfam" id="NF004386">
    <property type="entry name" value="PRK05749.1-2"/>
    <property type="match status" value="1"/>
</dbReference>
<dbReference type="PANTHER" id="PTHR42755:SF1">
    <property type="entry name" value="3-DEOXY-D-MANNO-OCTULOSONIC ACID TRANSFERASE, MITOCHONDRIAL-RELATED"/>
    <property type="match status" value="1"/>
</dbReference>
<dbReference type="KEGG" id="smur:BWP33_01105"/>
<proteinExistence type="inferred from homology"/>